<dbReference type="PANTHER" id="PTHR48014">
    <property type="entry name" value="SERINE/THREONINE-PROTEIN KINASE FRAY2"/>
    <property type="match status" value="1"/>
</dbReference>
<dbReference type="InterPro" id="IPR000719">
    <property type="entry name" value="Prot_kinase_dom"/>
</dbReference>
<comment type="function">
    <text evidence="2">Pseudokinase which, in complex with CAB39/MO25 (CAB39/MO25alpha or CAB39L/MO25beta), binds to and activates STK11/LKB1. Adopts a closed conformation typical of active protein kinases and binds STK11/LKB1 as a pseudosubstrate, promoting conformational change of STK11/LKB1 in an active conformation.</text>
</comment>
<gene>
    <name evidence="4" type="ORF">JD844_023167</name>
</gene>
<sequence>MYSVTDEPAVCWGQLSQIRDEQISWSSDVSHYDLQVEIGRGCNNLTSIYLARHIPTGTLVAVRITDLERCSEEHLKALQHEVILSHSFRHPNILTLWAVFTARSRLWIISPFMAYSKSIKASHILISGDGLVYLSGLSHLYSLVSSGQRLKAVYDFPQFSTSMLPWLSPELLRQDMYGYNVKSDIYSVGITACELANGRVPFQDMPRTQMLLQKLKGPSYCPWAINTFPRGESRIKNSQSGIDSGIGESMTHTLTSERLQTPPKTFSPAFHNLIELCLHQDPEKRPSARGLLSHAFFKQVKEQTKGSLLSLLPPAIQYTQSQIPAVHSAAIWSESGCNLPKEREMYWEF</sequence>
<evidence type="ECO:0000313" key="4">
    <source>
        <dbReference type="EMBL" id="KAH0621639.1"/>
    </source>
</evidence>
<comment type="caution">
    <text evidence="4">The sequence shown here is derived from an EMBL/GenBank/DDBJ whole genome shotgun (WGS) entry which is preliminary data.</text>
</comment>
<comment type="similarity">
    <text evidence="1">Belongs to the protein kinase superfamily. STE Ser/Thr protein kinase family. STE20 subfamily.</text>
</comment>
<proteinExistence type="inferred from homology"/>
<dbReference type="Proteomes" id="UP000826234">
    <property type="component" value="Unassembled WGS sequence"/>
</dbReference>
<dbReference type="PROSITE" id="PS50011">
    <property type="entry name" value="PROTEIN_KINASE_DOM"/>
    <property type="match status" value="1"/>
</dbReference>
<reference evidence="4 5" key="1">
    <citation type="journal article" date="2022" name="Gigascience">
        <title>A chromosome-level genome assembly and annotation of the desert horned lizard, Phrynosoma platyrhinos, provides insight into chromosomal rearrangements among reptiles.</title>
        <authorList>
            <person name="Koochekian N."/>
            <person name="Ascanio A."/>
            <person name="Farleigh K."/>
            <person name="Card D.C."/>
            <person name="Schield D.R."/>
            <person name="Castoe T.A."/>
            <person name="Jezkova T."/>
        </authorList>
    </citation>
    <scope>NUCLEOTIDE SEQUENCE [LARGE SCALE GENOMIC DNA]</scope>
    <source>
        <strain evidence="4">NK-2021</strain>
    </source>
</reference>
<organism evidence="4 5">
    <name type="scientific">Phrynosoma platyrhinos</name>
    <name type="common">Desert horned lizard</name>
    <dbReference type="NCBI Taxonomy" id="52577"/>
    <lineage>
        <taxon>Eukaryota</taxon>
        <taxon>Metazoa</taxon>
        <taxon>Chordata</taxon>
        <taxon>Craniata</taxon>
        <taxon>Vertebrata</taxon>
        <taxon>Euteleostomi</taxon>
        <taxon>Lepidosauria</taxon>
        <taxon>Squamata</taxon>
        <taxon>Bifurcata</taxon>
        <taxon>Unidentata</taxon>
        <taxon>Episquamata</taxon>
        <taxon>Toxicofera</taxon>
        <taxon>Iguania</taxon>
        <taxon>Phrynosomatidae</taxon>
        <taxon>Phrynosomatinae</taxon>
        <taxon>Phrynosoma</taxon>
    </lineage>
</organism>
<dbReference type="PANTHER" id="PTHR48014:SF13">
    <property type="entry name" value="STE20-RELATED KINASE ADAPTER PROTEIN BETA"/>
    <property type="match status" value="1"/>
</dbReference>
<dbReference type="InterPro" id="IPR047173">
    <property type="entry name" value="STRAD_A/B-like"/>
</dbReference>
<feature type="domain" description="Protein kinase" evidence="3">
    <location>
        <begin position="1"/>
        <end position="297"/>
    </location>
</feature>
<evidence type="ECO:0000256" key="1">
    <source>
        <dbReference type="ARBA" id="ARBA00008874"/>
    </source>
</evidence>
<dbReference type="InterPro" id="IPR011009">
    <property type="entry name" value="Kinase-like_dom_sf"/>
</dbReference>
<dbReference type="SUPFAM" id="SSF56112">
    <property type="entry name" value="Protein kinase-like (PK-like)"/>
    <property type="match status" value="1"/>
</dbReference>
<dbReference type="Pfam" id="PF00069">
    <property type="entry name" value="Pkinase"/>
    <property type="match status" value="1"/>
</dbReference>
<protein>
    <recommendedName>
        <fullName evidence="3">Protein kinase domain-containing protein</fullName>
    </recommendedName>
</protein>
<dbReference type="Gene3D" id="1.10.510.10">
    <property type="entry name" value="Transferase(Phosphotransferase) domain 1"/>
    <property type="match status" value="1"/>
</dbReference>
<evidence type="ECO:0000259" key="3">
    <source>
        <dbReference type="PROSITE" id="PS50011"/>
    </source>
</evidence>
<evidence type="ECO:0000313" key="5">
    <source>
        <dbReference type="Proteomes" id="UP000826234"/>
    </source>
</evidence>
<dbReference type="EMBL" id="JAIPUX010003289">
    <property type="protein sequence ID" value="KAH0621639.1"/>
    <property type="molecule type" value="Genomic_DNA"/>
</dbReference>
<evidence type="ECO:0000256" key="2">
    <source>
        <dbReference type="ARBA" id="ARBA00034653"/>
    </source>
</evidence>
<dbReference type="Gene3D" id="3.30.200.20">
    <property type="entry name" value="Phosphorylase Kinase, domain 1"/>
    <property type="match status" value="1"/>
</dbReference>
<accession>A0ABQ7SW96</accession>
<keyword evidence="5" id="KW-1185">Reference proteome</keyword>
<name>A0ABQ7SW96_PHRPL</name>